<reference evidence="3 4" key="1">
    <citation type="journal article" date="2024" name="J Genomics">
        <title>Draft genome sequencing and assembly of Favolaschia claudopus CIRM-BRFM 2984 isolated from oak limbs.</title>
        <authorList>
            <person name="Navarro D."/>
            <person name="Drula E."/>
            <person name="Chaduli D."/>
            <person name="Cazenave R."/>
            <person name="Ahrendt S."/>
            <person name="Wang J."/>
            <person name="Lipzen A."/>
            <person name="Daum C."/>
            <person name="Barry K."/>
            <person name="Grigoriev I.V."/>
            <person name="Favel A."/>
            <person name="Rosso M.N."/>
            <person name="Martin F."/>
        </authorList>
    </citation>
    <scope>NUCLEOTIDE SEQUENCE [LARGE SCALE GENOMIC DNA]</scope>
    <source>
        <strain evidence="3 4">CIRM-BRFM 2984</strain>
    </source>
</reference>
<sequence length="213" mass="23062">MPLAYARFASVVIITVSILALFAMSSTEELKQEAAADLLYIPKASISSTSMPYNSSGLGTVTSAVFRLSPPSSRCPKQTDLPHPQTHNPASNRRHTHRKPHPQTPLLPSRAVLLRQPRTLTATRHPCSFISCNDTPTGSNTMLLLTDLKETYLVPGELHAELSSPQVYAALDWLAGFHAFRASDFDRASLCNPLSSIFASIVAIKICAAGTYG</sequence>
<proteinExistence type="predicted"/>
<feature type="compositionally biased region" description="Basic residues" evidence="1">
    <location>
        <begin position="92"/>
        <end position="101"/>
    </location>
</feature>
<protein>
    <submittedName>
        <fullName evidence="3">Uncharacterized protein</fullName>
    </submittedName>
</protein>
<dbReference type="EMBL" id="JAWWNJ010000007">
    <property type="protein sequence ID" value="KAK7052544.1"/>
    <property type="molecule type" value="Genomic_DNA"/>
</dbReference>
<name>A0AAW0DLD2_9AGAR</name>
<keyword evidence="2" id="KW-0812">Transmembrane</keyword>
<evidence type="ECO:0000313" key="3">
    <source>
        <dbReference type="EMBL" id="KAK7052544.1"/>
    </source>
</evidence>
<evidence type="ECO:0000313" key="4">
    <source>
        <dbReference type="Proteomes" id="UP001362999"/>
    </source>
</evidence>
<dbReference type="Proteomes" id="UP001362999">
    <property type="component" value="Unassembled WGS sequence"/>
</dbReference>
<keyword evidence="2" id="KW-1133">Transmembrane helix</keyword>
<keyword evidence="4" id="KW-1185">Reference proteome</keyword>
<gene>
    <name evidence="3" type="ORF">R3P38DRAFT_1649102</name>
</gene>
<keyword evidence="2" id="KW-0472">Membrane</keyword>
<organism evidence="3 4">
    <name type="scientific">Favolaschia claudopus</name>
    <dbReference type="NCBI Taxonomy" id="2862362"/>
    <lineage>
        <taxon>Eukaryota</taxon>
        <taxon>Fungi</taxon>
        <taxon>Dikarya</taxon>
        <taxon>Basidiomycota</taxon>
        <taxon>Agaricomycotina</taxon>
        <taxon>Agaricomycetes</taxon>
        <taxon>Agaricomycetidae</taxon>
        <taxon>Agaricales</taxon>
        <taxon>Marasmiineae</taxon>
        <taxon>Mycenaceae</taxon>
        <taxon>Favolaschia</taxon>
    </lineage>
</organism>
<feature type="region of interest" description="Disordered" evidence="1">
    <location>
        <begin position="69"/>
        <end position="110"/>
    </location>
</feature>
<evidence type="ECO:0000256" key="1">
    <source>
        <dbReference type="SAM" id="MobiDB-lite"/>
    </source>
</evidence>
<accession>A0AAW0DLD2</accession>
<comment type="caution">
    <text evidence="3">The sequence shown here is derived from an EMBL/GenBank/DDBJ whole genome shotgun (WGS) entry which is preliminary data.</text>
</comment>
<feature type="transmembrane region" description="Helical" evidence="2">
    <location>
        <begin position="6"/>
        <end position="24"/>
    </location>
</feature>
<dbReference type="AlphaFoldDB" id="A0AAW0DLD2"/>
<evidence type="ECO:0000256" key="2">
    <source>
        <dbReference type="SAM" id="Phobius"/>
    </source>
</evidence>